<accession>K4K6D1</accession>
<proteinExistence type="predicted"/>
<dbReference type="RefSeq" id="YP_006988461.1">
    <property type="nucleotide sequence ID" value="NC_019406.1"/>
</dbReference>
<organism evidence="1 2">
    <name type="scientific">Caulobacter phage CcrColossus</name>
    <dbReference type="NCBI Taxonomy" id="1211640"/>
    <lineage>
        <taxon>Viruses</taxon>
        <taxon>Duplodnaviria</taxon>
        <taxon>Heunggongvirae</taxon>
        <taxon>Uroviricota</taxon>
        <taxon>Caudoviricetes</taxon>
        <taxon>Jeanschmidtviridae</taxon>
        <taxon>Colossusvirus</taxon>
        <taxon>Colossusvirus colossus</taxon>
    </lineage>
</organism>
<reference evidence="1 2" key="1">
    <citation type="journal article" date="2012" name="BMC Genomics">
        <title>The Caulobacter crescentus phage phiCbK: genomics of a canonical phage.</title>
        <authorList>
            <person name="Gill J.J."/>
            <person name="Berry J.D."/>
            <person name="Russell W.K."/>
            <person name="Lessor L."/>
            <person name="Escobar Garcia D.A."/>
            <person name="Hernandez D."/>
            <person name="Kane A."/>
            <person name="Keene J."/>
            <person name="Maddox M."/>
            <person name="Martin R."/>
            <person name="Mohan S."/>
            <person name="Thorn A.M."/>
            <person name="Russell D.H."/>
            <person name="Young R."/>
        </authorList>
    </citation>
    <scope>NUCLEOTIDE SEQUENCE [LARGE SCALE GENOMIC DNA]</scope>
</reference>
<sequence length="78" mass="8645">MNQRANFYCPIGGQPLVAIHNDVLNALTIRTLQHEHSTEDTQLWLASIGWGLERNISLKGAKTLLAMGGVRDIEFEGI</sequence>
<dbReference type="Proteomes" id="UP000000463">
    <property type="component" value="Segment"/>
</dbReference>
<dbReference type="GeneID" id="13995155"/>
<keyword evidence="2" id="KW-1185">Reference proteome</keyword>
<evidence type="ECO:0000313" key="1">
    <source>
        <dbReference type="EMBL" id="AFU88097.1"/>
    </source>
</evidence>
<gene>
    <name evidence="1" type="ORF">CcrColossus_gp227</name>
</gene>
<name>K4K6D1_9CAUD</name>
<protein>
    <submittedName>
        <fullName evidence="1">Uncharacterized protein</fullName>
    </submittedName>
</protein>
<dbReference type="EMBL" id="JX100810">
    <property type="protein sequence ID" value="AFU88097.1"/>
    <property type="molecule type" value="Genomic_DNA"/>
</dbReference>
<dbReference type="KEGG" id="vg:13995155"/>
<evidence type="ECO:0000313" key="2">
    <source>
        <dbReference type="Proteomes" id="UP000000463"/>
    </source>
</evidence>